<feature type="compositionally biased region" description="Low complexity" evidence="1">
    <location>
        <begin position="329"/>
        <end position="342"/>
    </location>
</feature>
<sequence length="482" mass="52349">MSARQPFVPGGGFALSSRPESRAAQANNAGDAAMSTPLHFVADPSNPLNGGPTASNAQKDQNAESRPLNIGSLTKANRSQSNAPSRRQSIQTTARPPASDPKSMPAPNHIARPGTSDPHSKSKLNIVPNHRLQAHANSHGIVAPTPLQARSAPPLFSSSSSSSFPSAFKTPVLPGSRLSPEQQPSTDAHAHTRAHGFHASANEQMTEQQQPSPEQSQENTNSPLRLKTLPSQPGPHRLVFAARADLVEDDEIFEISEADVAVRNASGRNKRGRSEVEDDDDEHAHIGYGGQAKRFKAQQADESAYRRPSRDANEMYHRSSSPHDVQEYPPQQQPRRQSASSRGGNHPVPGASRFAPQYANANPAQSPAASSGHGAEIGRLVHLLKADDFDLACDERVEKYTRMAERWKGCTREEWMAGPEELTAVYTKIFDFVKAHMAAKVKLFASCEEKLKQQDEVLKDRDLLLADVKDRLVAESGNVLGK</sequence>
<dbReference type="EMBL" id="JARIHO010000033">
    <property type="protein sequence ID" value="KAJ7334165.1"/>
    <property type="molecule type" value="Genomic_DNA"/>
</dbReference>
<evidence type="ECO:0008006" key="4">
    <source>
        <dbReference type="Google" id="ProtNLM"/>
    </source>
</evidence>
<feature type="compositionally biased region" description="Low complexity" evidence="1">
    <location>
        <begin position="207"/>
        <end position="218"/>
    </location>
</feature>
<evidence type="ECO:0000313" key="3">
    <source>
        <dbReference type="Proteomes" id="UP001218218"/>
    </source>
</evidence>
<gene>
    <name evidence="2" type="ORF">DFH08DRAFT_1020324</name>
</gene>
<dbReference type="AlphaFoldDB" id="A0AAD7EKF4"/>
<accession>A0AAD7EKF4</accession>
<reference evidence="2" key="1">
    <citation type="submission" date="2023-03" db="EMBL/GenBank/DDBJ databases">
        <title>Massive genome expansion in bonnet fungi (Mycena s.s.) driven by repeated elements and novel gene families across ecological guilds.</title>
        <authorList>
            <consortium name="Lawrence Berkeley National Laboratory"/>
            <person name="Harder C.B."/>
            <person name="Miyauchi S."/>
            <person name="Viragh M."/>
            <person name="Kuo A."/>
            <person name="Thoen E."/>
            <person name="Andreopoulos B."/>
            <person name="Lu D."/>
            <person name="Skrede I."/>
            <person name="Drula E."/>
            <person name="Henrissat B."/>
            <person name="Morin E."/>
            <person name="Kohler A."/>
            <person name="Barry K."/>
            <person name="LaButti K."/>
            <person name="Morin E."/>
            <person name="Salamov A."/>
            <person name="Lipzen A."/>
            <person name="Mereny Z."/>
            <person name="Hegedus B."/>
            <person name="Baldrian P."/>
            <person name="Stursova M."/>
            <person name="Weitz H."/>
            <person name="Taylor A."/>
            <person name="Grigoriev I.V."/>
            <person name="Nagy L.G."/>
            <person name="Martin F."/>
            <person name="Kauserud H."/>
        </authorList>
    </citation>
    <scope>NUCLEOTIDE SEQUENCE</scope>
    <source>
        <strain evidence="2">CBHHK002</strain>
    </source>
</reference>
<feature type="compositionally biased region" description="Low complexity" evidence="1">
    <location>
        <begin position="149"/>
        <end position="168"/>
    </location>
</feature>
<feature type="region of interest" description="Disordered" evidence="1">
    <location>
        <begin position="1"/>
        <end position="235"/>
    </location>
</feature>
<organism evidence="2 3">
    <name type="scientific">Mycena albidolilacea</name>
    <dbReference type="NCBI Taxonomy" id="1033008"/>
    <lineage>
        <taxon>Eukaryota</taxon>
        <taxon>Fungi</taxon>
        <taxon>Dikarya</taxon>
        <taxon>Basidiomycota</taxon>
        <taxon>Agaricomycotina</taxon>
        <taxon>Agaricomycetes</taxon>
        <taxon>Agaricomycetidae</taxon>
        <taxon>Agaricales</taxon>
        <taxon>Marasmiineae</taxon>
        <taxon>Mycenaceae</taxon>
        <taxon>Mycena</taxon>
    </lineage>
</organism>
<name>A0AAD7EKF4_9AGAR</name>
<dbReference type="Proteomes" id="UP001218218">
    <property type="component" value="Unassembled WGS sequence"/>
</dbReference>
<comment type="caution">
    <text evidence="2">The sequence shown here is derived from an EMBL/GenBank/DDBJ whole genome shotgun (WGS) entry which is preliminary data.</text>
</comment>
<feature type="compositionally biased region" description="Low complexity" evidence="1">
    <location>
        <begin position="355"/>
        <end position="371"/>
    </location>
</feature>
<protein>
    <recommendedName>
        <fullName evidence="4">Extracellular mutant protein 11 C-terminal domain-containing protein</fullName>
    </recommendedName>
</protein>
<feature type="compositionally biased region" description="Basic and acidic residues" evidence="1">
    <location>
        <begin position="303"/>
        <end position="317"/>
    </location>
</feature>
<feature type="compositionally biased region" description="Low complexity" evidence="1">
    <location>
        <begin position="23"/>
        <end position="33"/>
    </location>
</feature>
<feature type="region of interest" description="Disordered" evidence="1">
    <location>
        <begin position="253"/>
        <end position="372"/>
    </location>
</feature>
<feature type="compositionally biased region" description="Polar residues" evidence="1">
    <location>
        <begin position="71"/>
        <end position="94"/>
    </location>
</feature>
<proteinExistence type="predicted"/>
<feature type="compositionally biased region" description="Polar residues" evidence="1">
    <location>
        <begin position="46"/>
        <end position="60"/>
    </location>
</feature>
<keyword evidence="3" id="KW-1185">Reference proteome</keyword>
<evidence type="ECO:0000256" key="1">
    <source>
        <dbReference type="SAM" id="MobiDB-lite"/>
    </source>
</evidence>
<evidence type="ECO:0000313" key="2">
    <source>
        <dbReference type="EMBL" id="KAJ7334165.1"/>
    </source>
</evidence>